<dbReference type="HOGENOM" id="CLU_1207899_0_0_11"/>
<name>C5BXH8_BEUC1</name>
<proteinExistence type="predicted"/>
<feature type="transmembrane region" description="Helical" evidence="1">
    <location>
        <begin position="188"/>
        <end position="205"/>
    </location>
</feature>
<keyword evidence="1" id="KW-1133">Transmembrane helix</keyword>
<feature type="transmembrane region" description="Helical" evidence="1">
    <location>
        <begin position="102"/>
        <end position="123"/>
    </location>
</feature>
<organism evidence="2 3">
    <name type="scientific">Beutenbergia cavernae (strain ATCC BAA-8 / DSM 12333 / CCUG 43141 / JCM 11478 / NBRC 16432 / NCIMB 13614 / HKI 0122)</name>
    <dbReference type="NCBI Taxonomy" id="471853"/>
    <lineage>
        <taxon>Bacteria</taxon>
        <taxon>Bacillati</taxon>
        <taxon>Actinomycetota</taxon>
        <taxon>Actinomycetes</taxon>
        <taxon>Micrococcales</taxon>
        <taxon>Beutenbergiaceae</taxon>
        <taxon>Beutenbergia</taxon>
    </lineage>
</organism>
<reference evidence="2 3" key="1">
    <citation type="journal article" date="2009" name="Stand. Genomic Sci.">
        <title>Complete genome sequence of Beutenbergia cavernae type strain (HKI 0122).</title>
        <authorList>
            <person name="Land M."/>
            <person name="Pukall R."/>
            <person name="Abt B."/>
            <person name="Goker M."/>
            <person name="Rohde M."/>
            <person name="Glavina Del Rio T."/>
            <person name="Tice H."/>
            <person name="Copeland A."/>
            <person name="Cheng J.F."/>
            <person name="Lucas S."/>
            <person name="Chen F."/>
            <person name="Nolan M."/>
            <person name="Bruce D."/>
            <person name="Goodwin L."/>
            <person name="Pitluck S."/>
            <person name="Ivanova N."/>
            <person name="Mavromatis K."/>
            <person name="Ovchinnikova G."/>
            <person name="Pati A."/>
            <person name="Chen A."/>
            <person name="Palaniappan K."/>
            <person name="Hauser L."/>
            <person name="Chang Y.J."/>
            <person name="Jefferies C.C."/>
            <person name="Saunders E."/>
            <person name="Brettin T."/>
            <person name="Detter J.C."/>
            <person name="Han C."/>
            <person name="Chain P."/>
            <person name="Bristow J."/>
            <person name="Eisen J.A."/>
            <person name="Markowitz V."/>
            <person name="Hugenholtz P."/>
            <person name="Kyrpides N.C."/>
            <person name="Klenk H.P."/>
            <person name="Lapidus A."/>
        </authorList>
    </citation>
    <scope>NUCLEOTIDE SEQUENCE [LARGE SCALE GENOMIC DNA]</scope>
    <source>
        <strain evidence="3">ATCC BAA-8 / DSM 12333 / NBRC 16432</strain>
    </source>
</reference>
<accession>C5BXH8</accession>
<keyword evidence="1" id="KW-0812">Transmembrane</keyword>
<protein>
    <submittedName>
        <fullName evidence="2">Uncharacterized protein</fullName>
    </submittedName>
</protein>
<feature type="transmembrane region" description="Helical" evidence="1">
    <location>
        <begin position="73"/>
        <end position="95"/>
    </location>
</feature>
<dbReference type="Proteomes" id="UP000007962">
    <property type="component" value="Chromosome"/>
</dbReference>
<dbReference type="KEGG" id="bcv:Bcav_2616"/>
<dbReference type="STRING" id="471853.Bcav_2616"/>
<dbReference type="AlphaFoldDB" id="C5BXH8"/>
<dbReference type="eggNOG" id="ENOG502ZG79">
    <property type="taxonomic scope" value="Bacteria"/>
</dbReference>
<evidence type="ECO:0000256" key="1">
    <source>
        <dbReference type="SAM" id="Phobius"/>
    </source>
</evidence>
<keyword evidence="3" id="KW-1185">Reference proteome</keyword>
<gene>
    <name evidence="2" type="ordered locus">Bcav_2616</name>
</gene>
<sequence>MHPAEPAPDASTCPHCAAGTPHDHEVFADRVEARRAALARRCWARAVLATLLVGVVVVLGLRDGNLVTQVLTLAGSAVAWALAVVLGLLLGAMIARRRPPRVVLATSAMCAAGVAPLLAWLLVTLVEPAPLAPLAAGAGWFAAAGAAEVVRAATTRRLLDDAGREGDNARARETRLTQADDARDDRRALLTAAGFAVAVLVVGLVPPSALVLAPLAAALAALTSLRDRR</sequence>
<keyword evidence="1" id="KW-0472">Membrane</keyword>
<evidence type="ECO:0000313" key="2">
    <source>
        <dbReference type="EMBL" id="ACQ80861.1"/>
    </source>
</evidence>
<feature type="transmembrane region" description="Helical" evidence="1">
    <location>
        <begin position="129"/>
        <end position="150"/>
    </location>
</feature>
<evidence type="ECO:0000313" key="3">
    <source>
        <dbReference type="Proteomes" id="UP000007962"/>
    </source>
</evidence>
<dbReference type="EMBL" id="CP001618">
    <property type="protein sequence ID" value="ACQ80861.1"/>
    <property type="molecule type" value="Genomic_DNA"/>
</dbReference>
<feature type="transmembrane region" description="Helical" evidence="1">
    <location>
        <begin position="42"/>
        <end position="61"/>
    </location>
</feature>